<protein>
    <submittedName>
        <fullName evidence="1">Uncharacterized protein</fullName>
    </submittedName>
</protein>
<dbReference type="Proteomes" id="UP000006174">
    <property type="component" value="Unassembled WGS sequence"/>
</dbReference>
<dbReference type="HOGENOM" id="CLU_2225163_0_0_1"/>
<organism evidence="1 2">
    <name type="scientific">Ustilago hordei</name>
    <name type="common">Barley covered smut fungus</name>
    <dbReference type="NCBI Taxonomy" id="120017"/>
    <lineage>
        <taxon>Eukaryota</taxon>
        <taxon>Fungi</taxon>
        <taxon>Dikarya</taxon>
        <taxon>Basidiomycota</taxon>
        <taxon>Ustilaginomycotina</taxon>
        <taxon>Ustilaginomycetes</taxon>
        <taxon>Ustilaginales</taxon>
        <taxon>Ustilaginaceae</taxon>
        <taxon>Ustilago</taxon>
    </lineage>
</organism>
<accession>I2FMU3</accession>
<sequence>MSIYEPIHELGHTAAFRHLYNVEHTHYSCYEFGYSLTTASTRSQSDDIHRRANLTEPRLTPFAALFHDHLANLSCTSNAFSIRSTTWTSTYRLFIFHLISTTSKTQ</sequence>
<comment type="caution">
    <text evidence="1">The sequence shown here is derived from an EMBL/GenBank/DDBJ whole genome shotgun (WGS) entry which is preliminary data.</text>
</comment>
<dbReference type="AlphaFoldDB" id="I2FMU3"/>
<proteinExistence type="predicted"/>
<gene>
    <name evidence="1" type="ORF">UHOR_13070</name>
</gene>
<reference evidence="1 2" key="1">
    <citation type="journal article" date="2012" name="Plant Cell">
        <title>Genome comparison of barley and maize smut fungi reveals targeted loss of RNA silencing components and species-specific presence of transposable elements.</title>
        <authorList>
            <person name="Laurie J.D."/>
            <person name="Ali S."/>
            <person name="Linning R."/>
            <person name="Mannhaupt G."/>
            <person name="Wong P."/>
            <person name="Gueldener U."/>
            <person name="Muensterkoetter M."/>
            <person name="Moore R."/>
            <person name="Kahmann R."/>
            <person name="Bakkeren G."/>
            <person name="Schirawski J."/>
        </authorList>
    </citation>
    <scope>NUCLEOTIDE SEQUENCE [LARGE SCALE GENOMIC DNA]</scope>
    <source>
        <strain evidence="2">Uh4875-4</strain>
    </source>
</reference>
<name>I2FMU3_USTHO</name>
<dbReference type="EMBL" id="CAGI01000132">
    <property type="protein sequence ID" value="CCF48236.1"/>
    <property type="molecule type" value="Genomic_DNA"/>
</dbReference>
<evidence type="ECO:0000313" key="1">
    <source>
        <dbReference type="EMBL" id="CCF48236.1"/>
    </source>
</evidence>
<evidence type="ECO:0000313" key="2">
    <source>
        <dbReference type="Proteomes" id="UP000006174"/>
    </source>
</evidence>
<keyword evidence="2" id="KW-1185">Reference proteome</keyword>